<dbReference type="Proteomes" id="UP000000271">
    <property type="component" value="Chromosome"/>
</dbReference>
<organism evidence="1 2">
    <name type="scientific">Bacillus selenitireducens (strain ATCC 700615 / DSM 15326 / MLS10)</name>
    <dbReference type="NCBI Taxonomy" id="439292"/>
    <lineage>
        <taxon>Bacteria</taxon>
        <taxon>Bacillati</taxon>
        <taxon>Bacillota</taxon>
        <taxon>Bacilli</taxon>
        <taxon>Bacillales</taxon>
        <taxon>Bacillaceae</taxon>
        <taxon>Salisediminibacterium</taxon>
    </lineage>
</organism>
<reference evidence="1" key="1">
    <citation type="submission" date="2009-10" db="EMBL/GenBank/DDBJ databases">
        <title>Complete sequence of Bacillus selenitireducens MLS10.</title>
        <authorList>
            <consortium name="US DOE Joint Genome Institute"/>
            <person name="Lucas S."/>
            <person name="Copeland A."/>
            <person name="Lapidus A."/>
            <person name="Glavina del Rio T."/>
            <person name="Dalin E."/>
            <person name="Tice H."/>
            <person name="Bruce D."/>
            <person name="Goodwin L."/>
            <person name="Pitluck S."/>
            <person name="Sims D."/>
            <person name="Brettin T."/>
            <person name="Detter J.C."/>
            <person name="Han C."/>
            <person name="Larimer F."/>
            <person name="Land M."/>
            <person name="Hauser L."/>
            <person name="Kyrpides N."/>
            <person name="Ovchinnikova G."/>
            <person name="Stolz J."/>
        </authorList>
    </citation>
    <scope>NUCLEOTIDE SEQUENCE [LARGE SCALE GENOMIC DNA]</scope>
    <source>
        <strain evidence="1">MLS10</strain>
    </source>
</reference>
<dbReference type="STRING" id="439292.Bsel_0826"/>
<name>D6XZI0_BACIE</name>
<dbReference type="EMBL" id="CP001791">
    <property type="protein sequence ID" value="ADH98354.1"/>
    <property type="molecule type" value="Genomic_DNA"/>
</dbReference>
<gene>
    <name evidence="1" type="ordered locus">Bsel_0826</name>
</gene>
<dbReference type="HOGENOM" id="CLU_749362_0_0_9"/>
<protein>
    <submittedName>
        <fullName evidence="1">Uncharacterized protein</fullName>
    </submittedName>
</protein>
<evidence type="ECO:0000313" key="1">
    <source>
        <dbReference type="EMBL" id="ADH98354.1"/>
    </source>
</evidence>
<evidence type="ECO:0000313" key="2">
    <source>
        <dbReference type="Proteomes" id="UP000000271"/>
    </source>
</evidence>
<dbReference type="KEGG" id="bse:Bsel_0826"/>
<proteinExistence type="predicted"/>
<dbReference type="eggNOG" id="COG5492">
    <property type="taxonomic scope" value="Bacteria"/>
</dbReference>
<sequence>MGINSKAQILQFNVGQLQLDGGYQGTMKGTLTTDYGCFSVDNQGFVEGSANAGLGNQGLFEKDFDLASFQISRFSHCALSDLTADRNRLILKPGEVKAVTLSQINLLGEATELKLPDSSVTFESSAPNIVSVNPGGGLSVSPEVERNQEAEITVSYHNGGDEPVVTQIDVQVIIEEDHKDTDENAYGDLIDKYQSAIIERWDWSRLIENEMGYDQMQSDSLPDDYGFVLTDINRNGQDEMIIGQNFDNGRIFLAEIYALVNGEPERVYVGGLRRSAKIFNEAQILIHDSSGGFSYQTSMLFQLNTGSSMDFRRGYINVDGKDVYEIINPDDPYAEQSRGEELTSGQELEFFDDLGEYLDFTFSLFAEDQ</sequence>
<accession>D6XZI0</accession>
<keyword evidence="2" id="KW-1185">Reference proteome</keyword>
<dbReference type="AlphaFoldDB" id="D6XZI0"/>